<keyword evidence="4" id="KW-1185">Reference proteome</keyword>
<dbReference type="InterPro" id="IPR006626">
    <property type="entry name" value="PbH1"/>
</dbReference>
<dbReference type="Proteomes" id="UP000693653">
    <property type="component" value="Segment"/>
</dbReference>
<proteinExistence type="predicted"/>
<dbReference type="GO" id="GO:0051701">
    <property type="term" value="P:biological process involved in interaction with host"/>
    <property type="evidence" value="ECO:0007669"/>
    <property type="project" value="UniProtKB-ARBA"/>
</dbReference>
<evidence type="ECO:0000313" key="4">
    <source>
        <dbReference type="Proteomes" id="UP000693653"/>
    </source>
</evidence>
<keyword evidence="2" id="KW-0946">Virion</keyword>
<name>A0A8F3HKK5_9CAUD</name>
<evidence type="ECO:0000256" key="1">
    <source>
        <dbReference type="ARBA" id="ARBA00004328"/>
    </source>
</evidence>
<comment type="subcellular location">
    <subcellularLocation>
        <location evidence="1">Virion</location>
    </subcellularLocation>
</comment>
<dbReference type="Gene3D" id="2.10.10.80">
    <property type="match status" value="1"/>
</dbReference>
<dbReference type="GeneID" id="77935954"/>
<reference evidence="3 4" key="1">
    <citation type="submission" date="2021-02" db="EMBL/GenBank/DDBJ databases">
        <authorList>
            <person name="Liu C."/>
        </authorList>
    </citation>
    <scope>NUCLEOTIDE SEQUENCE [LARGE SCALE GENOMIC DNA]</scope>
    <source>
        <strain evidence="4">Escherichia phage</strain>
    </source>
</reference>
<dbReference type="InterPro" id="IPR011050">
    <property type="entry name" value="Pectin_lyase_fold/virulence"/>
</dbReference>
<dbReference type="Gene3D" id="3.30.2020.50">
    <property type="match status" value="1"/>
</dbReference>
<dbReference type="SMART" id="SM00710">
    <property type="entry name" value="PbH1"/>
    <property type="match status" value="5"/>
</dbReference>
<protein>
    <submittedName>
        <fullName evidence="3">Tail spike protein</fullName>
    </submittedName>
</protein>
<dbReference type="KEGG" id="vg:77935954"/>
<sequence>MFSQGGKGSTGILTNKQAIARKFGVKQNEVVYFAVGVDLGGYKVIYDKTTQRAYSLPVLPSGTTAVSLSNQAVLVHSAGTVDLGELAATCREFVNLSDTFATGLVVNTRNELLFHNGIGYSYLGSLPVTITAGTNPVGNADWKPQTDPNLREDLSSPDLNKGASLVTFHYLGDTVESTLGNIQSVPFEHFGGGTSKTGEENTAALKAAISSQFKHIWFNNGPYTFSGDTNFTGINGKIFESNTNAAFVFSGLFFNFKSPVDTEFRGITFSAPPTNTVLNSVTLSNFTNIKFTKCKFLGFGGDTTNTAGSAALILYAGDSETAQYAAGSSTGAVLDGCYFDGLRDRLCNFAVRVYTEFTVPTASIATNSNNKIINCDFVGHNWNAVEIAGPSTHSNIVSNCSATNPGLCPFDLDKGTHDNIVENITIRNLKGDLGVSGFTRASAVNIQGATADTYFAYNNTVRNVTCVTTKDNIDAYNATGFGSGFAAVSLAYCYNNFVDNVTMTCNGGVPTKPSNGTMAFCHLTFESISGCTVNRVSTVNASHGILMTSFKSQSMSALNEPNHFSTFRNSGANLEGEIFYGYATAAGSPLKIILNDIDLTTSGAQSNLTYNGHKYAIVYRTAGSSVNYLRIEESRIGLATDSNLWFAMCTGPQIGLREVQIHDGNGTANVNSRFMESNGLSLITNIAIDNVYGDLERKPIQIQTALAGLTGGTFKLVGGISDSGLPQSRPVTLFANSATTFPSAAQFDTNIILRRTSATTGQAWGWISTGTAWAALGSLT</sequence>
<dbReference type="RefSeq" id="YP_010659965.1">
    <property type="nucleotide sequence ID" value="NC_070874.1"/>
</dbReference>
<evidence type="ECO:0000313" key="3">
    <source>
        <dbReference type="EMBL" id="QWY13163.1"/>
    </source>
</evidence>
<dbReference type="EMBL" id="MW630115">
    <property type="protein sequence ID" value="QWY13163.1"/>
    <property type="molecule type" value="Genomic_DNA"/>
</dbReference>
<dbReference type="GO" id="GO:0044423">
    <property type="term" value="C:virion component"/>
    <property type="evidence" value="ECO:0007669"/>
    <property type="project" value="UniProtKB-KW"/>
</dbReference>
<organism evidence="3 4">
    <name type="scientific">Escherichia phage vB_EcoP-ZQ2</name>
    <dbReference type="NCBI Taxonomy" id="2810370"/>
    <lineage>
        <taxon>Viruses</taxon>
        <taxon>Duplodnaviria</taxon>
        <taxon>Heunggongvirae</taxon>
        <taxon>Uroviricota</taxon>
        <taxon>Caudoviricetes</taxon>
        <taxon>Schitoviridae</taxon>
        <taxon>Enquatrovirinae</taxon>
        <taxon>Gamaleyavirus</taxon>
        <taxon>Gamaleyavirus Zq2</taxon>
    </lineage>
</organism>
<accession>A0A8F3HKK5</accession>
<evidence type="ECO:0000256" key="2">
    <source>
        <dbReference type="ARBA" id="ARBA00022844"/>
    </source>
</evidence>
<dbReference type="SUPFAM" id="SSF51126">
    <property type="entry name" value="Pectin lyase-like"/>
    <property type="match status" value="1"/>
</dbReference>
<dbReference type="GO" id="GO:0019058">
    <property type="term" value="P:viral life cycle"/>
    <property type="evidence" value="ECO:0007669"/>
    <property type="project" value="UniProtKB-ARBA"/>
</dbReference>